<accession>A0A2P2R0Q4</accession>
<evidence type="ECO:0000313" key="1">
    <source>
        <dbReference type="EMBL" id="MBX72826.1"/>
    </source>
</evidence>
<name>A0A2P2R0Q4_RHIMU</name>
<reference evidence="1" key="1">
    <citation type="submission" date="2018-02" db="EMBL/GenBank/DDBJ databases">
        <title>Rhizophora mucronata_Transcriptome.</title>
        <authorList>
            <person name="Meera S.P."/>
            <person name="Sreeshan A."/>
            <person name="Augustine A."/>
        </authorList>
    </citation>
    <scope>NUCLEOTIDE SEQUENCE</scope>
    <source>
        <tissue evidence="1">Leaf</tissue>
    </source>
</reference>
<proteinExistence type="predicted"/>
<sequence>MEGYYVCDPHDDELLITSQNLELQYK</sequence>
<dbReference type="EMBL" id="GGEC01092342">
    <property type="protein sequence ID" value="MBX72826.1"/>
    <property type="molecule type" value="Transcribed_RNA"/>
</dbReference>
<protein>
    <submittedName>
        <fullName evidence="1">Uncharacterized protein</fullName>
    </submittedName>
</protein>
<dbReference type="AlphaFoldDB" id="A0A2P2R0Q4"/>
<organism evidence="1">
    <name type="scientific">Rhizophora mucronata</name>
    <name type="common">Asiatic mangrove</name>
    <dbReference type="NCBI Taxonomy" id="61149"/>
    <lineage>
        <taxon>Eukaryota</taxon>
        <taxon>Viridiplantae</taxon>
        <taxon>Streptophyta</taxon>
        <taxon>Embryophyta</taxon>
        <taxon>Tracheophyta</taxon>
        <taxon>Spermatophyta</taxon>
        <taxon>Magnoliopsida</taxon>
        <taxon>eudicotyledons</taxon>
        <taxon>Gunneridae</taxon>
        <taxon>Pentapetalae</taxon>
        <taxon>rosids</taxon>
        <taxon>fabids</taxon>
        <taxon>Malpighiales</taxon>
        <taxon>Rhizophoraceae</taxon>
        <taxon>Rhizophora</taxon>
    </lineage>
</organism>